<dbReference type="Gene3D" id="3.30.40.10">
    <property type="entry name" value="Zinc/RING finger domain, C3HC4 (zinc finger)"/>
    <property type="match status" value="1"/>
</dbReference>
<keyword evidence="5" id="KW-0833">Ubl conjugation pathway</keyword>
<proteinExistence type="predicted"/>
<dbReference type="PROSITE" id="PS51873">
    <property type="entry name" value="TRIAD"/>
    <property type="match status" value="1"/>
</dbReference>
<dbReference type="GO" id="GO:0008270">
    <property type="term" value="F:zinc ion binding"/>
    <property type="evidence" value="ECO:0007669"/>
    <property type="project" value="UniProtKB-KW"/>
</dbReference>
<name>A0A812TYQ8_SYMPI</name>
<evidence type="ECO:0000256" key="4">
    <source>
        <dbReference type="ARBA" id="ARBA00022771"/>
    </source>
</evidence>
<dbReference type="OrthoDB" id="10009520at2759"/>
<dbReference type="SUPFAM" id="SSF57850">
    <property type="entry name" value="RING/U-box"/>
    <property type="match status" value="2"/>
</dbReference>
<dbReference type="InterPro" id="IPR004170">
    <property type="entry name" value="WWE_dom"/>
</dbReference>
<feature type="domain" description="WWE" evidence="7">
    <location>
        <begin position="25"/>
        <end position="102"/>
    </location>
</feature>
<evidence type="ECO:0000256" key="1">
    <source>
        <dbReference type="ARBA" id="ARBA00022679"/>
    </source>
</evidence>
<dbReference type="Pfam" id="PF02825">
    <property type="entry name" value="WWE"/>
    <property type="match status" value="1"/>
</dbReference>
<evidence type="ECO:0000259" key="8">
    <source>
        <dbReference type="PROSITE" id="PS51873"/>
    </source>
</evidence>
<evidence type="ECO:0000313" key="10">
    <source>
        <dbReference type="Proteomes" id="UP000649617"/>
    </source>
</evidence>
<dbReference type="CDD" id="cd20336">
    <property type="entry name" value="Rcat_RBR"/>
    <property type="match status" value="1"/>
</dbReference>
<dbReference type="InterPro" id="IPR031127">
    <property type="entry name" value="E3_UB_ligase_RBR"/>
</dbReference>
<evidence type="ECO:0000256" key="6">
    <source>
        <dbReference type="ARBA" id="ARBA00022833"/>
    </source>
</evidence>
<comment type="caution">
    <text evidence="9">The sequence shown here is derived from an EMBL/GenBank/DDBJ whole genome shotgun (WGS) entry which is preliminary data.</text>
</comment>
<keyword evidence="6" id="KW-0862">Zinc</keyword>
<evidence type="ECO:0000259" key="7">
    <source>
        <dbReference type="PROSITE" id="PS50918"/>
    </source>
</evidence>
<sequence length="690" mass="78097">MPAKVDEVSTTVSSIGQDARAQTEWFDRWASQMNAKSAQWELLRGGKWVPFGLGLCAKLAGALQRGDSTLQYVASNGQEHMFNFQTMEQINVATGKARSMRRVLWEIELDLGWVLVEDDLALQLQTHELQDALEFEYFARGMTYTINIWGAYQLNKDLGTKRALRKVSLEETPPKMNRQQLRTALEDDFPQFTCAVRQWLKMRWPWQLLGDCAIDASQFVETGLADEIASGLEGIQDGPPQLGDILQNILWFDYVDSSKQEKLTQSQADAFKETLVVKAIIQEARWRWGQAGAEDAVSALWADLGLKATVSKLEFLVAGGLGDELSQVLTSSCESVDDWIMQHKLPLWEGQECALCFSPIGQEDAGRRMRCGCWLHFECLGHGLQVLINEHTVDDTRMSTCPAGCGRPLGRIIPPGVIHRAVGDQLFSKYLDLRVEVQWQKEAMDSGKLVAKCPGCSFLVLCNEQEEMYSIKCLRKGCVVDRFCALCGMAQHRPPWTCKEYEERVFYKDAVPKVCRKIEEALVEALHRRCPGCLVPTERTDACCHMTCSHCRTEFSWVCGMEYALCRREHSCLNGAIYLHSMPKLVELLASRGLPATDQNGSDIFLELRCIYLLSQVRHDVGEQTWNRTRVEHPELLTDVIRSSWSIPWNEIGNVKRLTKLLPYAFPPLGHDRDGVRERPALLTVLDEVL</sequence>
<gene>
    <name evidence="9" type="primary">CUL9</name>
    <name evidence="9" type="ORF">SPIL2461_LOCUS14445</name>
</gene>
<evidence type="ECO:0000256" key="5">
    <source>
        <dbReference type="ARBA" id="ARBA00022786"/>
    </source>
</evidence>
<dbReference type="Gene3D" id="3.30.720.50">
    <property type="match status" value="1"/>
</dbReference>
<feature type="domain" description="RING-type" evidence="8">
    <location>
        <begin position="349"/>
        <end position="576"/>
    </location>
</feature>
<evidence type="ECO:0000256" key="3">
    <source>
        <dbReference type="ARBA" id="ARBA00022737"/>
    </source>
</evidence>
<dbReference type="PANTHER" id="PTHR11685">
    <property type="entry name" value="RBR FAMILY RING FINGER AND IBR DOMAIN-CONTAINING"/>
    <property type="match status" value="1"/>
</dbReference>
<dbReference type="InterPro" id="IPR037197">
    <property type="entry name" value="WWE_dom_sf"/>
</dbReference>
<keyword evidence="3" id="KW-0677">Repeat</keyword>
<dbReference type="EMBL" id="CAJNIZ010033336">
    <property type="protein sequence ID" value="CAE7544707.1"/>
    <property type="molecule type" value="Genomic_DNA"/>
</dbReference>
<dbReference type="GO" id="GO:0004842">
    <property type="term" value="F:ubiquitin-protein transferase activity"/>
    <property type="evidence" value="ECO:0007669"/>
    <property type="project" value="InterPro"/>
</dbReference>
<accession>A0A812TYQ8</accession>
<evidence type="ECO:0000256" key="2">
    <source>
        <dbReference type="ARBA" id="ARBA00022723"/>
    </source>
</evidence>
<keyword evidence="2" id="KW-0479">Metal-binding</keyword>
<dbReference type="AlphaFoldDB" id="A0A812TYQ8"/>
<evidence type="ECO:0000313" key="9">
    <source>
        <dbReference type="EMBL" id="CAE7544707.1"/>
    </source>
</evidence>
<dbReference type="GO" id="GO:0016567">
    <property type="term" value="P:protein ubiquitination"/>
    <property type="evidence" value="ECO:0007669"/>
    <property type="project" value="InterPro"/>
</dbReference>
<keyword evidence="4" id="KW-0863">Zinc-finger</keyword>
<dbReference type="Gene3D" id="1.20.120.1750">
    <property type="match status" value="1"/>
</dbReference>
<keyword evidence="1" id="KW-0808">Transferase</keyword>
<protein>
    <submittedName>
        <fullName evidence="9">CUL9 protein</fullName>
    </submittedName>
</protein>
<dbReference type="PROSITE" id="PS50918">
    <property type="entry name" value="WWE"/>
    <property type="match status" value="1"/>
</dbReference>
<dbReference type="InterPro" id="IPR044066">
    <property type="entry name" value="TRIAD_supradom"/>
</dbReference>
<dbReference type="Proteomes" id="UP000649617">
    <property type="component" value="Unassembled WGS sequence"/>
</dbReference>
<organism evidence="9 10">
    <name type="scientific">Symbiodinium pilosum</name>
    <name type="common">Dinoflagellate</name>
    <dbReference type="NCBI Taxonomy" id="2952"/>
    <lineage>
        <taxon>Eukaryota</taxon>
        <taxon>Sar</taxon>
        <taxon>Alveolata</taxon>
        <taxon>Dinophyceae</taxon>
        <taxon>Suessiales</taxon>
        <taxon>Symbiodiniaceae</taxon>
        <taxon>Symbiodinium</taxon>
    </lineage>
</organism>
<reference evidence="9" key="1">
    <citation type="submission" date="2021-02" db="EMBL/GenBank/DDBJ databases">
        <authorList>
            <person name="Dougan E. K."/>
            <person name="Rhodes N."/>
            <person name="Thang M."/>
            <person name="Chan C."/>
        </authorList>
    </citation>
    <scope>NUCLEOTIDE SEQUENCE</scope>
</reference>
<dbReference type="SUPFAM" id="SSF117839">
    <property type="entry name" value="WWE domain"/>
    <property type="match status" value="1"/>
</dbReference>
<keyword evidence="10" id="KW-1185">Reference proteome</keyword>
<dbReference type="InterPro" id="IPR013083">
    <property type="entry name" value="Znf_RING/FYVE/PHD"/>
</dbReference>